<dbReference type="Gene3D" id="1.10.10.60">
    <property type="entry name" value="Homeodomain-like"/>
    <property type="match status" value="2"/>
</dbReference>
<dbReference type="RefSeq" id="WP_338225427.1">
    <property type="nucleotide sequence ID" value="NZ_BTPD01000011.1"/>
</dbReference>
<dbReference type="InterPro" id="IPR009057">
    <property type="entry name" value="Homeodomain-like_sf"/>
</dbReference>
<sequence length="271" mass="31536">MDDRIKKAYDIIQEDFRSNLTLDGLSQRVGLSKFHLQRMFKSEFKETPAQCIQRIRIQRALHFLKLKTNFSIQAIAMECGFSSPAVFSRAFQKFYGKTPSQVLAEPEKVFSEYSENKTIELIHGPEIQLLCIITDLNHPELEKEFEKAKIKCDRLGLKTTGRKFGIINHIAIHQPLGRLNYQAGIEITGRVPSRFREDLYLIPSGKFATFTTKNPPKSLIEELIELKYAWLDHSKYTIKDLLIFEEFLDSPKKNNRLRKIYLPVIERESKP</sequence>
<dbReference type="Gene3D" id="3.20.80.10">
    <property type="entry name" value="Regulatory factor, effector binding domain"/>
    <property type="match status" value="1"/>
</dbReference>
<dbReference type="InterPro" id="IPR011256">
    <property type="entry name" value="Reg_factor_effector_dom_sf"/>
</dbReference>
<keyword evidence="6" id="KW-1185">Reference proteome</keyword>
<dbReference type="InterPro" id="IPR018062">
    <property type="entry name" value="HTH_AraC-typ_CS"/>
</dbReference>
<dbReference type="InterPro" id="IPR029442">
    <property type="entry name" value="GyrI-like"/>
</dbReference>
<comment type="caution">
    <text evidence="5">The sequence shown here is derived from an EMBL/GenBank/DDBJ whole genome shotgun (WGS) entry which is preliminary data.</text>
</comment>
<protein>
    <submittedName>
        <fullName evidence="5">GyrI-like domain-containing protein</fullName>
    </submittedName>
</protein>
<dbReference type="SMART" id="SM00342">
    <property type="entry name" value="HTH_ARAC"/>
    <property type="match status" value="1"/>
</dbReference>
<feature type="domain" description="HTH araC/xylS-type" evidence="4">
    <location>
        <begin position="6"/>
        <end position="105"/>
    </location>
</feature>
<keyword evidence="2" id="KW-0238">DNA-binding</keyword>
<dbReference type="PROSITE" id="PS00041">
    <property type="entry name" value="HTH_ARAC_FAMILY_1"/>
    <property type="match status" value="1"/>
</dbReference>
<evidence type="ECO:0000256" key="2">
    <source>
        <dbReference type="ARBA" id="ARBA00023125"/>
    </source>
</evidence>
<dbReference type="Pfam" id="PF06445">
    <property type="entry name" value="GyrI-like"/>
    <property type="match status" value="1"/>
</dbReference>
<name>A0ABQ6PS16_9BACT</name>
<proteinExistence type="predicted"/>
<evidence type="ECO:0000259" key="4">
    <source>
        <dbReference type="PROSITE" id="PS01124"/>
    </source>
</evidence>
<gene>
    <name evidence="5" type="ORF">Aconfl_33650</name>
</gene>
<dbReference type="SUPFAM" id="SSF55136">
    <property type="entry name" value="Probable bacterial effector-binding domain"/>
    <property type="match status" value="1"/>
</dbReference>
<keyword evidence="1" id="KW-0805">Transcription regulation</keyword>
<dbReference type="InterPro" id="IPR020449">
    <property type="entry name" value="Tscrpt_reg_AraC-type_HTH"/>
</dbReference>
<dbReference type="PANTHER" id="PTHR43280">
    <property type="entry name" value="ARAC-FAMILY TRANSCRIPTIONAL REGULATOR"/>
    <property type="match status" value="1"/>
</dbReference>
<dbReference type="Proteomes" id="UP001338309">
    <property type="component" value="Unassembled WGS sequence"/>
</dbReference>
<dbReference type="PANTHER" id="PTHR43280:SF28">
    <property type="entry name" value="HTH-TYPE TRANSCRIPTIONAL ACTIVATOR RHAS"/>
    <property type="match status" value="1"/>
</dbReference>
<evidence type="ECO:0000313" key="6">
    <source>
        <dbReference type="Proteomes" id="UP001338309"/>
    </source>
</evidence>
<dbReference type="PRINTS" id="PR00032">
    <property type="entry name" value="HTHARAC"/>
</dbReference>
<dbReference type="PROSITE" id="PS01124">
    <property type="entry name" value="HTH_ARAC_FAMILY_2"/>
    <property type="match status" value="1"/>
</dbReference>
<dbReference type="Pfam" id="PF12833">
    <property type="entry name" value="HTH_18"/>
    <property type="match status" value="1"/>
</dbReference>
<reference evidence="5 6" key="1">
    <citation type="submission" date="2023-08" db="EMBL/GenBank/DDBJ databases">
        <title>Draft genome sequence of Algoriphagus confluentis.</title>
        <authorList>
            <person name="Takatani N."/>
            <person name="Hosokawa M."/>
            <person name="Sawabe T."/>
        </authorList>
    </citation>
    <scope>NUCLEOTIDE SEQUENCE [LARGE SCALE GENOMIC DNA]</scope>
    <source>
        <strain evidence="5 6">NBRC 111222</strain>
    </source>
</reference>
<keyword evidence="3" id="KW-0804">Transcription</keyword>
<evidence type="ECO:0000256" key="3">
    <source>
        <dbReference type="ARBA" id="ARBA00023163"/>
    </source>
</evidence>
<dbReference type="EMBL" id="BTPD01000011">
    <property type="protein sequence ID" value="GMQ30722.1"/>
    <property type="molecule type" value="Genomic_DNA"/>
</dbReference>
<accession>A0ABQ6PS16</accession>
<dbReference type="SUPFAM" id="SSF46689">
    <property type="entry name" value="Homeodomain-like"/>
    <property type="match status" value="2"/>
</dbReference>
<dbReference type="InterPro" id="IPR018060">
    <property type="entry name" value="HTH_AraC"/>
</dbReference>
<organism evidence="5 6">
    <name type="scientific">Algoriphagus confluentis</name>
    <dbReference type="NCBI Taxonomy" id="1697556"/>
    <lineage>
        <taxon>Bacteria</taxon>
        <taxon>Pseudomonadati</taxon>
        <taxon>Bacteroidota</taxon>
        <taxon>Cytophagia</taxon>
        <taxon>Cytophagales</taxon>
        <taxon>Cyclobacteriaceae</taxon>
        <taxon>Algoriphagus</taxon>
    </lineage>
</organism>
<evidence type="ECO:0000313" key="5">
    <source>
        <dbReference type="EMBL" id="GMQ30722.1"/>
    </source>
</evidence>
<evidence type="ECO:0000256" key="1">
    <source>
        <dbReference type="ARBA" id="ARBA00023015"/>
    </source>
</evidence>